<dbReference type="GeneID" id="108085312"/>
<sequence>MEYCFIKPINRTYKYVSVRGNIFQRNVTKIKMNFSISKRVNGYRPFLYNITVDSCRFLRNTSSHPTAEFFYNILKSHSNLNHTCPYDHDVIIDKLPIGYINHQLTHVLPFPEGEYLVETYWFAYDIRRAYVGFYGTIS</sequence>
<dbReference type="RefSeq" id="XP_070143060.1">
    <property type="nucleotide sequence ID" value="XM_070286959.1"/>
</dbReference>
<organism evidence="1 5">
    <name type="scientific">Drosophila kikkawai</name>
    <name type="common">Fruit fly</name>
    <dbReference type="NCBI Taxonomy" id="30033"/>
    <lineage>
        <taxon>Eukaryota</taxon>
        <taxon>Metazoa</taxon>
        <taxon>Ecdysozoa</taxon>
        <taxon>Arthropoda</taxon>
        <taxon>Hexapoda</taxon>
        <taxon>Insecta</taxon>
        <taxon>Pterygota</taxon>
        <taxon>Neoptera</taxon>
        <taxon>Endopterygota</taxon>
        <taxon>Diptera</taxon>
        <taxon>Brachycera</taxon>
        <taxon>Muscomorpha</taxon>
        <taxon>Ephydroidea</taxon>
        <taxon>Drosophilidae</taxon>
        <taxon>Drosophila</taxon>
        <taxon>Sophophora</taxon>
    </lineage>
</organism>
<dbReference type="RefSeq" id="XP_070143059.1">
    <property type="nucleotide sequence ID" value="XM_070286958.1"/>
</dbReference>
<dbReference type="Proteomes" id="UP001652661">
    <property type="component" value="Chromosome 3R"/>
</dbReference>
<dbReference type="Pfam" id="PF06477">
    <property type="entry name" value="DUF1091"/>
    <property type="match status" value="1"/>
</dbReference>
<name>A0ABM4GK16_DROKI</name>
<evidence type="ECO:0000313" key="4">
    <source>
        <dbReference type="RefSeq" id="XP_070143061.1"/>
    </source>
</evidence>
<evidence type="ECO:0000313" key="2">
    <source>
        <dbReference type="RefSeq" id="XP_070143059.1"/>
    </source>
</evidence>
<accession>A0ABM4GK16</accession>
<evidence type="ECO:0000313" key="3">
    <source>
        <dbReference type="RefSeq" id="XP_070143060.1"/>
    </source>
</evidence>
<dbReference type="InterPro" id="IPR010512">
    <property type="entry name" value="DUF1091"/>
</dbReference>
<evidence type="ECO:0000313" key="5">
    <source>
        <dbReference type="RefSeq" id="XP_070143062.1"/>
    </source>
</evidence>
<keyword evidence="1" id="KW-1185">Reference proteome</keyword>
<dbReference type="SMART" id="SM00697">
    <property type="entry name" value="DM8"/>
    <property type="match status" value="1"/>
</dbReference>
<dbReference type="PANTHER" id="PTHR20898">
    <property type="entry name" value="DAEDALUS ON 3-RELATED-RELATED"/>
    <property type="match status" value="1"/>
</dbReference>
<protein>
    <submittedName>
        <fullName evidence="2 3">Uncharacterized protein</fullName>
    </submittedName>
</protein>
<reference evidence="2 3" key="1">
    <citation type="submission" date="2025-05" db="UniProtKB">
        <authorList>
            <consortium name="RefSeq"/>
        </authorList>
    </citation>
    <scope>IDENTIFICATION</scope>
    <source>
        <strain evidence="2 3">14028-0561.14</strain>
        <tissue evidence="2 3">Whole fly</tissue>
    </source>
</reference>
<dbReference type="RefSeq" id="XP_070143063.1">
    <property type="nucleotide sequence ID" value="XM_070286962.1"/>
</dbReference>
<evidence type="ECO:0000313" key="1">
    <source>
        <dbReference type="Proteomes" id="UP001652661"/>
    </source>
</evidence>
<dbReference type="PANTHER" id="PTHR20898:SF0">
    <property type="entry name" value="DAEDALUS ON 3-RELATED"/>
    <property type="match status" value="1"/>
</dbReference>
<proteinExistence type="predicted"/>
<gene>
    <name evidence="2 3 4 5 6" type="primary">LOC108085312</name>
</gene>
<evidence type="ECO:0000313" key="6">
    <source>
        <dbReference type="RefSeq" id="XP_070143063.1"/>
    </source>
</evidence>
<dbReference type="RefSeq" id="XP_070143062.1">
    <property type="nucleotide sequence ID" value="XM_070286961.1"/>
</dbReference>
<dbReference type="RefSeq" id="XP_070143061.1">
    <property type="nucleotide sequence ID" value="XM_070286960.1"/>
</dbReference>